<reference evidence="2 3" key="1">
    <citation type="journal article" date="2016" name="Stand. Genomic Sci.">
        <title>Complete genome sequence of the Antarctic Halorubrum lacusprofundi type strain ACAM 34.</title>
        <authorList>
            <person name="Anderson I.J."/>
            <person name="DasSarma P."/>
            <person name="Lucas S."/>
            <person name="Copeland A."/>
            <person name="Lapidus A."/>
            <person name="Del Rio T.G."/>
            <person name="Tice H."/>
            <person name="Dalin E."/>
            <person name="Bruce D.C."/>
            <person name="Goodwin L."/>
            <person name="Pitluck S."/>
            <person name="Sims D."/>
            <person name="Brettin T.S."/>
            <person name="Detter J.C."/>
            <person name="Han C.S."/>
            <person name="Larimer F."/>
            <person name="Hauser L."/>
            <person name="Land M."/>
            <person name="Ivanova N."/>
            <person name="Richardson P."/>
            <person name="Cavicchioli R."/>
            <person name="DasSarma S."/>
            <person name="Woese C.R."/>
            <person name="Kyrpides N.C."/>
        </authorList>
    </citation>
    <scope>NUCLEOTIDE SEQUENCE [LARGE SCALE GENOMIC DNA]</scope>
    <source>
        <strain evidence="3">ATCC 49239 / DSM 5036 / JCM 8891 / ACAM 34</strain>
    </source>
</reference>
<dbReference type="EMBL" id="CP001367">
    <property type="protein sequence ID" value="ACM58864.1"/>
    <property type="molecule type" value="Genomic_DNA"/>
</dbReference>
<dbReference type="SMART" id="SM00950">
    <property type="entry name" value="Piwi"/>
    <property type="match status" value="1"/>
</dbReference>
<accession>B9LWM3</accession>
<keyword evidence="3" id="KW-1185">Reference proteome</keyword>
<dbReference type="Proteomes" id="UP000000740">
    <property type="component" value="Plasmid pHLAC01"/>
</dbReference>
<dbReference type="InterPro" id="IPR036397">
    <property type="entry name" value="RNaseH_sf"/>
</dbReference>
<gene>
    <name evidence="2" type="ordered locus">Hlac_3344</name>
</gene>
<geneLocation type="plasmid" evidence="2 3">
    <name>pHLAC01</name>
</geneLocation>
<evidence type="ECO:0000313" key="3">
    <source>
        <dbReference type="Proteomes" id="UP000000740"/>
    </source>
</evidence>
<evidence type="ECO:0000313" key="2">
    <source>
        <dbReference type="EMBL" id="ACM58864.1"/>
    </source>
</evidence>
<dbReference type="eggNOG" id="arCOG06164">
    <property type="taxonomic scope" value="Archaea"/>
</dbReference>
<dbReference type="KEGG" id="hla:Hlac_3344"/>
<protein>
    <recommendedName>
        <fullName evidence="1">Piwi domain-containing protein</fullName>
    </recommendedName>
</protein>
<proteinExistence type="predicted"/>
<dbReference type="GO" id="GO:0003676">
    <property type="term" value="F:nucleic acid binding"/>
    <property type="evidence" value="ECO:0007669"/>
    <property type="project" value="InterPro"/>
</dbReference>
<dbReference type="InterPro" id="IPR003165">
    <property type="entry name" value="Piwi"/>
</dbReference>
<organism evidence="2 3">
    <name type="scientific">Halorubrum lacusprofundi (strain ATCC 49239 / DSM 5036 / JCM 8891 / ACAM 34)</name>
    <dbReference type="NCBI Taxonomy" id="416348"/>
    <lineage>
        <taxon>Archaea</taxon>
        <taxon>Methanobacteriati</taxon>
        <taxon>Methanobacteriota</taxon>
        <taxon>Stenosarchaea group</taxon>
        <taxon>Halobacteria</taxon>
        <taxon>Halobacteriales</taxon>
        <taxon>Haloferacaceae</taxon>
        <taxon>Halorubrum</taxon>
    </lineage>
</organism>
<keyword evidence="2" id="KW-0614">Plasmid</keyword>
<dbReference type="RefSeq" id="WP_012660077.1">
    <property type="nucleotide sequence ID" value="NC_012030.1"/>
</dbReference>
<dbReference type="CDD" id="cd04659">
    <property type="entry name" value="Piwi_piwi-like_ProArk"/>
    <property type="match status" value="1"/>
</dbReference>
<sequence>MTDFDAKWLGEPSLKFGDGEAKDPRAGLLQYGPWSPGDGNSSTDIYVGFLGTSQSISAVKSLFKQMETSIPREAEEPERNKPPFPGLGANSPFEASFVMLDRWKWEIPQTDVDLIVDEPTTDGSVQMLLDLMEKYIKNLAEDDPPPNVIVISLPPEIVDACTHPDKSRPKMKAGNTDFHDRIKTFGLEYDVPTQLIRPSSLRFGKNDDGQEKAEVAWNLAVAMLYKSKEGHPWKLGHLENDTCYAGISFYKERHGDRSRTHASLAQVFLGTGESFVLRGDPAVKDDGSGNNHLTRDSAKDIVEQILEQYRFKRRGAEPSRFVLHKTSRFDPEEREGFKEGAGDIDKLDFVTIREGDPIRLYASGNYPPLRGTVMTPRGEDKHFLYTQGYTPAVQTYPGPRIPTPITVEPDPEECHSSYEEICKEILSFTKLDWNTSDFAKKKPVTIKVARAVGAILAEAEKRNIKVKPQYYYYM</sequence>
<dbReference type="SUPFAM" id="SSF53098">
    <property type="entry name" value="Ribonuclease H-like"/>
    <property type="match status" value="1"/>
</dbReference>
<feature type="domain" description="Piwi" evidence="1">
    <location>
        <begin position="148"/>
        <end position="461"/>
    </location>
</feature>
<evidence type="ECO:0000259" key="1">
    <source>
        <dbReference type="SMART" id="SM00950"/>
    </source>
</evidence>
<dbReference type="HOGENOM" id="CLU_031104_1_0_2"/>
<dbReference type="AlphaFoldDB" id="B9LWM3"/>
<name>B9LWM3_HALLT</name>
<dbReference type="InterPro" id="IPR012337">
    <property type="entry name" value="RNaseH-like_sf"/>
</dbReference>
<dbReference type="Gene3D" id="3.30.420.10">
    <property type="entry name" value="Ribonuclease H-like superfamily/Ribonuclease H"/>
    <property type="match status" value="1"/>
</dbReference>
<dbReference type="GeneID" id="7402463"/>